<evidence type="ECO:0000313" key="2">
    <source>
        <dbReference type="Proteomes" id="UP000311605"/>
    </source>
</evidence>
<dbReference type="InterPro" id="IPR043129">
    <property type="entry name" value="ATPase_NBD"/>
</dbReference>
<dbReference type="Pfam" id="PF00480">
    <property type="entry name" value="ROK"/>
    <property type="match status" value="1"/>
</dbReference>
<dbReference type="EMBL" id="VDMN01000006">
    <property type="protein sequence ID" value="TNM61446.1"/>
    <property type="molecule type" value="Genomic_DNA"/>
</dbReference>
<dbReference type="Proteomes" id="UP000311605">
    <property type="component" value="Unassembled WGS sequence"/>
</dbReference>
<proteinExistence type="predicted"/>
<evidence type="ECO:0000313" key="1">
    <source>
        <dbReference type="EMBL" id="TNM61446.1"/>
    </source>
</evidence>
<comment type="caution">
    <text evidence="1">The sequence shown here is derived from an EMBL/GenBank/DDBJ whole genome shotgun (WGS) entry which is preliminary data.</text>
</comment>
<reference evidence="1 2" key="1">
    <citation type="submission" date="2019-06" db="EMBL/GenBank/DDBJ databases">
        <title>The draft genome of Rhizobium smilacinae PTYR-5.</title>
        <authorList>
            <person name="Liu L."/>
            <person name="Li L."/>
            <person name="Zhang X."/>
        </authorList>
    </citation>
    <scope>NUCLEOTIDE SEQUENCE [LARGE SCALE GENOMIC DNA]</scope>
    <source>
        <strain evidence="1 2">PTYR-5</strain>
    </source>
</reference>
<keyword evidence="2" id="KW-1185">Reference proteome</keyword>
<dbReference type="SUPFAM" id="SSF53067">
    <property type="entry name" value="Actin-like ATPase domain"/>
    <property type="match status" value="2"/>
</dbReference>
<name>A0A5C4XDA0_9HYPH</name>
<dbReference type="PANTHER" id="PTHR18964">
    <property type="entry name" value="ROK (REPRESSOR, ORF, KINASE) FAMILY"/>
    <property type="match status" value="1"/>
</dbReference>
<organism evidence="1 2">
    <name type="scientific">Aliirhizobium smilacinae</name>
    <dbReference type="NCBI Taxonomy" id="1395944"/>
    <lineage>
        <taxon>Bacteria</taxon>
        <taxon>Pseudomonadati</taxon>
        <taxon>Pseudomonadota</taxon>
        <taxon>Alphaproteobacteria</taxon>
        <taxon>Hyphomicrobiales</taxon>
        <taxon>Rhizobiaceae</taxon>
        <taxon>Aliirhizobium</taxon>
    </lineage>
</organism>
<sequence>MSAKSSPELVRQQNSALVLSALRRHARMAHTQISDATGLASATVSAITADLERAGMIERSESLSVVGRGRPRVLFSQRRDYGYLALVVISSDSIEYSLVDYAGTLLDRFVEPRGEGGPDQFLPQISSALRRLLTRSRIANEQLLLVSVSSKGLVDPQRPVLMWSPVFGAQSVDFSRAMEPGWRVVLNNETLLVAGALMDREQKRWATKVAPFYAGEKRLAALSLGHSIGLGIARSSASGPAEISAPNFGHMLHVADGGLCRCGARGCVEAYAGFYAILRSTFEVPSDTVPAKFVPIAEVDKIAVRARQGGRQAVRAFRQAGLALGNGLSRLISLHGPMPVFITGLGTRYYDLLDGGLHDGLAESHVVRLGGMPELTVVADEPSLVFEGHLSRAFALLDQGVAGLAV</sequence>
<dbReference type="InterPro" id="IPR036390">
    <property type="entry name" value="WH_DNA-bd_sf"/>
</dbReference>
<dbReference type="InterPro" id="IPR036388">
    <property type="entry name" value="WH-like_DNA-bd_sf"/>
</dbReference>
<dbReference type="InterPro" id="IPR000600">
    <property type="entry name" value="ROK"/>
</dbReference>
<dbReference type="OrthoDB" id="9810372at2"/>
<protein>
    <submittedName>
        <fullName evidence="1">ROK family transcriptional regulator</fullName>
    </submittedName>
</protein>
<dbReference type="Gene3D" id="1.10.10.10">
    <property type="entry name" value="Winged helix-like DNA-binding domain superfamily/Winged helix DNA-binding domain"/>
    <property type="match status" value="1"/>
</dbReference>
<dbReference type="Pfam" id="PF13412">
    <property type="entry name" value="HTH_24"/>
    <property type="match status" value="1"/>
</dbReference>
<dbReference type="Gene3D" id="3.30.420.40">
    <property type="match status" value="2"/>
</dbReference>
<dbReference type="SUPFAM" id="SSF46785">
    <property type="entry name" value="Winged helix' DNA-binding domain"/>
    <property type="match status" value="1"/>
</dbReference>
<accession>A0A5C4XDA0</accession>
<dbReference type="PANTHER" id="PTHR18964:SF173">
    <property type="entry name" value="GLUCOKINASE"/>
    <property type="match status" value="1"/>
</dbReference>
<dbReference type="AlphaFoldDB" id="A0A5C4XDA0"/>
<gene>
    <name evidence="1" type="ORF">FHP24_22005</name>
</gene>